<dbReference type="AlphaFoldDB" id="A0A2S3WRU8"/>
<protein>
    <recommendedName>
        <fullName evidence="3">Lipoprotein</fullName>
    </recommendedName>
</protein>
<dbReference type="RefSeq" id="WP_103470169.1">
    <property type="nucleotide sequence ID" value="NZ_JBNNWB010000031.1"/>
</dbReference>
<gene>
    <name evidence="1" type="ORF">BGP82_23165</name>
</gene>
<comment type="caution">
    <text evidence="1">The sequence shown here is derived from an EMBL/GenBank/DDBJ whole genome shotgun (WGS) entry which is preliminary data.</text>
</comment>
<organism evidence="1 2">
    <name type="scientific">Pseudomonas putida</name>
    <name type="common">Arthrobacter siderocapsulatus</name>
    <dbReference type="NCBI Taxonomy" id="303"/>
    <lineage>
        <taxon>Bacteria</taxon>
        <taxon>Pseudomonadati</taxon>
        <taxon>Pseudomonadota</taxon>
        <taxon>Gammaproteobacteria</taxon>
        <taxon>Pseudomonadales</taxon>
        <taxon>Pseudomonadaceae</taxon>
        <taxon>Pseudomonas</taxon>
    </lineage>
</organism>
<evidence type="ECO:0000313" key="1">
    <source>
        <dbReference type="EMBL" id="POG04157.1"/>
    </source>
</evidence>
<reference evidence="1 2" key="2">
    <citation type="submission" date="2018-03" db="EMBL/GenBank/DDBJ databases">
        <title>Draft genome of Pseudomonas putida strain KH-18-2.</title>
        <authorList>
            <person name="Yoshizawa S."/>
            <person name="Khan N.H."/>
            <person name="Nishimura M."/>
            <person name="Chiura H.X."/>
            <person name="Ogura Y."/>
            <person name="Hayashi T."/>
            <person name="Kogure K."/>
        </authorList>
    </citation>
    <scope>NUCLEOTIDE SEQUENCE [LARGE SCALE GENOMIC DNA]</scope>
    <source>
        <strain evidence="1 2">KH-18-2</strain>
    </source>
</reference>
<dbReference type="PROSITE" id="PS51257">
    <property type="entry name" value="PROKAR_LIPOPROTEIN"/>
    <property type="match status" value="1"/>
</dbReference>
<dbReference type="Proteomes" id="UP000237378">
    <property type="component" value="Unassembled WGS sequence"/>
</dbReference>
<proteinExistence type="predicted"/>
<name>A0A2S3WRU8_PSEPU</name>
<evidence type="ECO:0000313" key="2">
    <source>
        <dbReference type="Proteomes" id="UP000237378"/>
    </source>
</evidence>
<dbReference type="EMBL" id="MING01000083">
    <property type="protein sequence ID" value="POG04157.1"/>
    <property type="molecule type" value="Genomic_DNA"/>
</dbReference>
<reference evidence="1 2" key="1">
    <citation type="submission" date="2016-08" db="EMBL/GenBank/DDBJ databases">
        <authorList>
            <person name="Seilhamer J.J."/>
        </authorList>
    </citation>
    <scope>NUCLEOTIDE SEQUENCE [LARGE SCALE GENOMIC DNA]</scope>
    <source>
        <strain evidence="1 2">KH-18-2</strain>
    </source>
</reference>
<accession>A0A2S3WRU8</accession>
<sequence length="117" mass="12704">MRCASLALTAAVTLSIAGCYSPGELIQKGPTYAAQTHKSPKQYALCVFPQWQESRPDATLSETENGYRLLSGNDMNTNEVLQVSKTAKGSDVKFYQRSYLDFGAGKATALESTKNCL</sequence>
<evidence type="ECO:0008006" key="3">
    <source>
        <dbReference type="Google" id="ProtNLM"/>
    </source>
</evidence>